<dbReference type="SMART" id="SM00448">
    <property type="entry name" value="REC"/>
    <property type="match status" value="1"/>
</dbReference>
<accession>A0ABU1HYI0</accession>
<dbReference type="Pfam" id="PF00486">
    <property type="entry name" value="Trans_reg_C"/>
    <property type="match status" value="1"/>
</dbReference>
<proteinExistence type="predicted"/>
<dbReference type="RefSeq" id="WP_023951628.1">
    <property type="nucleotide sequence ID" value="NZ_CP018134.1"/>
</dbReference>
<reference evidence="6 7" key="1">
    <citation type="submission" date="2023-08" db="EMBL/GenBank/DDBJ databases">
        <title>Functional and genomic diversity of the sorghum phyllosphere microbiome.</title>
        <authorList>
            <person name="Shade A."/>
        </authorList>
    </citation>
    <scope>NUCLEOTIDE SEQUENCE [LARGE SCALE GENOMIC DNA]</scope>
    <source>
        <strain evidence="6 7">SORGH_AS_0919</strain>
    </source>
</reference>
<gene>
    <name evidence="6" type="ORF">QE367_000112</name>
</gene>
<evidence type="ECO:0000313" key="6">
    <source>
        <dbReference type="EMBL" id="MDR6165908.1"/>
    </source>
</evidence>
<dbReference type="EMBL" id="JAVIZA010000001">
    <property type="protein sequence ID" value="MDR6165908.1"/>
    <property type="molecule type" value="Genomic_DNA"/>
</dbReference>
<sequence>MSLSSSPLSDPAIRVLVVDDEPNLRHLLGAVLSRQGWQVEVAATGASAIETARRMRPHLMVLDVVLPDIDGVEVLRTLRSELSETMVLFLTANGTVANRITGIAAGGDDYVAKPFSVEEVVVRLRGLLRRSPMLMQGAPTPMLEVGDLRLNEDNHEVTRAGEQIRLTATEFSLLRFLMLNADRVLSKEQILDRVWEYDFGRESNIVEIYISYLRKKIDHGREPMIHTLRRVGYILRAAPTAPASS</sequence>
<dbReference type="Pfam" id="PF00072">
    <property type="entry name" value="Response_reg"/>
    <property type="match status" value="1"/>
</dbReference>
<dbReference type="SUPFAM" id="SSF52172">
    <property type="entry name" value="CheY-like"/>
    <property type="match status" value="1"/>
</dbReference>
<feature type="domain" description="OmpR/PhoB-type" evidence="5">
    <location>
        <begin position="140"/>
        <end position="237"/>
    </location>
</feature>
<dbReference type="PANTHER" id="PTHR48111">
    <property type="entry name" value="REGULATOR OF RPOS"/>
    <property type="match status" value="1"/>
</dbReference>
<evidence type="ECO:0000259" key="5">
    <source>
        <dbReference type="PROSITE" id="PS51755"/>
    </source>
</evidence>
<evidence type="ECO:0000256" key="1">
    <source>
        <dbReference type="ARBA" id="ARBA00023125"/>
    </source>
</evidence>
<feature type="DNA-binding region" description="OmpR/PhoB-type" evidence="3">
    <location>
        <begin position="140"/>
        <end position="237"/>
    </location>
</feature>
<keyword evidence="2" id="KW-0597">Phosphoprotein</keyword>
<dbReference type="InterPro" id="IPR011006">
    <property type="entry name" value="CheY-like_superfamily"/>
</dbReference>
<dbReference type="CDD" id="cd00383">
    <property type="entry name" value="trans_reg_C"/>
    <property type="match status" value="1"/>
</dbReference>
<keyword evidence="7" id="KW-1185">Reference proteome</keyword>
<dbReference type="SMART" id="SM00862">
    <property type="entry name" value="Trans_reg_C"/>
    <property type="match status" value="1"/>
</dbReference>
<dbReference type="Gene3D" id="1.10.10.10">
    <property type="entry name" value="Winged helix-like DNA-binding domain superfamily/Winged helix DNA-binding domain"/>
    <property type="match status" value="1"/>
</dbReference>
<dbReference type="InterPro" id="IPR001867">
    <property type="entry name" value="OmpR/PhoB-type_DNA-bd"/>
</dbReference>
<dbReference type="Proteomes" id="UP001260188">
    <property type="component" value="Unassembled WGS sequence"/>
</dbReference>
<dbReference type="Gene3D" id="3.40.50.2300">
    <property type="match status" value="1"/>
</dbReference>
<feature type="modified residue" description="4-aspartylphosphate" evidence="2">
    <location>
        <position position="63"/>
    </location>
</feature>
<dbReference type="InterPro" id="IPR001789">
    <property type="entry name" value="Sig_transdc_resp-reg_receiver"/>
</dbReference>
<feature type="domain" description="Response regulatory" evidence="4">
    <location>
        <begin position="14"/>
        <end position="128"/>
    </location>
</feature>
<evidence type="ECO:0000256" key="3">
    <source>
        <dbReference type="PROSITE-ProRule" id="PRU01091"/>
    </source>
</evidence>
<evidence type="ECO:0000256" key="2">
    <source>
        <dbReference type="PROSITE-ProRule" id="PRU00169"/>
    </source>
</evidence>
<keyword evidence="1 3" id="KW-0238">DNA-binding</keyword>
<dbReference type="Gene3D" id="6.10.250.690">
    <property type="match status" value="1"/>
</dbReference>
<organism evidence="6 7">
    <name type="scientific">Microbacterium paludicola</name>
    <dbReference type="NCBI Taxonomy" id="300019"/>
    <lineage>
        <taxon>Bacteria</taxon>
        <taxon>Bacillati</taxon>
        <taxon>Actinomycetota</taxon>
        <taxon>Actinomycetes</taxon>
        <taxon>Micrococcales</taxon>
        <taxon>Microbacteriaceae</taxon>
        <taxon>Microbacterium</taxon>
    </lineage>
</organism>
<dbReference type="PROSITE" id="PS51755">
    <property type="entry name" value="OMPR_PHOB"/>
    <property type="match status" value="1"/>
</dbReference>
<dbReference type="InterPro" id="IPR039420">
    <property type="entry name" value="WalR-like"/>
</dbReference>
<dbReference type="InterPro" id="IPR036388">
    <property type="entry name" value="WH-like_DNA-bd_sf"/>
</dbReference>
<comment type="caution">
    <text evidence="6">The sequence shown here is derived from an EMBL/GenBank/DDBJ whole genome shotgun (WGS) entry which is preliminary data.</text>
</comment>
<name>A0ABU1HYI0_9MICO</name>
<protein>
    <submittedName>
        <fullName evidence="6">Two-component system OmpR family response regulator</fullName>
    </submittedName>
</protein>
<dbReference type="PANTHER" id="PTHR48111:SF28">
    <property type="entry name" value="TRANSCRIPTIONAL REGULATORY PROTEIN TCRX-RELATED"/>
    <property type="match status" value="1"/>
</dbReference>
<evidence type="ECO:0000313" key="7">
    <source>
        <dbReference type="Proteomes" id="UP001260188"/>
    </source>
</evidence>
<dbReference type="PROSITE" id="PS50110">
    <property type="entry name" value="RESPONSE_REGULATORY"/>
    <property type="match status" value="1"/>
</dbReference>
<evidence type="ECO:0000259" key="4">
    <source>
        <dbReference type="PROSITE" id="PS50110"/>
    </source>
</evidence>